<dbReference type="Pfam" id="PF05368">
    <property type="entry name" value="NmrA"/>
    <property type="match status" value="1"/>
</dbReference>
<gene>
    <name evidence="4" type="ORF">RW1_022_00180</name>
</gene>
<evidence type="ECO:0000313" key="4">
    <source>
        <dbReference type="EMBL" id="GAF45442.1"/>
    </source>
</evidence>
<proteinExistence type="inferred from homology"/>
<dbReference type="CDD" id="cd05251">
    <property type="entry name" value="NmrA_like_SDR_a"/>
    <property type="match status" value="1"/>
</dbReference>
<dbReference type="RefSeq" id="WP_037232012.1">
    <property type="nucleotide sequence ID" value="NZ_BAWF01000022.1"/>
</dbReference>
<comment type="similarity">
    <text evidence="1">Belongs to the NmrA-type oxidoreductase family.</text>
</comment>
<accession>X0Q319</accession>
<dbReference type="EMBL" id="BAWF01000022">
    <property type="protein sequence ID" value="GAF45442.1"/>
    <property type="molecule type" value="Genomic_DNA"/>
</dbReference>
<dbReference type="Gene3D" id="3.40.50.720">
    <property type="entry name" value="NAD(P)-binding Rossmann-like Domain"/>
    <property type="match status" value="1"/>
</dbReference>
<evidence type="ECO:0000256" key="2">
    <source>
        <dbReference type="ARBA" id="ARBA00022857"/>
    </source>
</evidence>
<dbReference type="AlphaFoldDB" id="X0Q319"/>
<dbReference type="PANTHER" id="PTHR42748:SF7">
    <property type="entry name" value="NMRA LIKE REDOX SENSOR 1-RELATED"/>
    <property type="match status" value="1"/>
</dbReference>
<evidence type="ECO:0000313" key="5">
    <source>
        <dbReference type="Proteomes" id="UP000019491"/>
    </source>
</evidence>
<organism evidence="4 5">
    <name type="scientific">Rhodococcus wratislaviensis NBRC 100605</name>
    <dbReference type="NCBI Taxonomy" id="1219028"/>
    <lineage>
        <taxon>Bacteria</taxon>
        <taxon>Bacillati</taxon>
        <taxon>Actinomycetota</taxon>
        <taxon>Actinomycetes</taxon>
        <taxon>Mycobacteriales</taxon>
        <taxon>Nocardiaceae</taxon>
        <taxon>Rhodococcus</taxon>
    </lineage>
</organism>
<dbReference type="SUPFAM" id="SSF51735">
    <property type="entry name" value="NAD(P)-binding Rossmann-fold domains"/>
    <property type="match status" value="1"/>
</dbReference>
<feature type="domain" description="NmrA-like" evidence="3">
    <location>
        <begin position="10"/>
        <end position="239"/>
    </location>
</feature>
<dbReference type="InterPro" id="IPR051164">
    <property type="entry name" value="NmrA-like_oxidored"/>
</dbReference>
<dbReference type="PANTHER" id="PTHR42748">
    <property type="entry name" value="NITROGEN METABOLITE REPRESSION PROTEIN NMRA FAMILY MEMBER"/>
    <property type="match status" value="1"/>
</dbReference>
<dbReference type="OrthoDB" id="319724at2"/>
<dbReference type="InterPro" id="IPR008030">
    <property type="entry name" value="NmrA-like"/>
</dbReference>
<dbReference type="InterPro" id="IPR036291">
    <property type="entry name" value="NAD(P)-bd_dom_sf"/>
</dbReference>
<dbReference type="Proteomes" id="UP000019491">
    <property type="component" value="Unassembled WGS sequence"/>
</dbReference>
<evidence type="ECO:0000259" key="3">
    <source>
        <dbReference type="Pfam" id="PF05368"/>
    </source>
</evidence>
<dbReference type="Gene3D" id="3.90.25.10">
    <property type="entry name" value="UDP-galactose 4-epimerase, domain 1"/>
    <property type="match status" value="1"/>
</dbReference>
<protein>
    <recommendedName>
        <fullName evidence="3">NmrA-like domain-containing protein</fullName>
    </recommendedName>
</protein>
<comment type="caution">
    <text evidence="4">The sequence shown here is derived from an EMBL/GenBank/DDBJ whole genome shotgun (WGS) entry which is preliminary data.</text>
</comment>
<keyword evidence="5" id="KW-1185">Reference proteome</keyword>
<evidence type="ECO:0000256" key="1">
    <source>
        <dbReference type="ARBA" id="ARBA00006328"/>
    </source>
</evidence>
<reference evidence="4 5" key="1">
    <citation type="submission" date="2014-02" db="EMBL/GenBank/DDBJ databases">
        <title>Whole genome shotgun sequence of Rhodococcus wratislaviensis NBRC 100605.</title>
        <authorList>
            <person name="Hosoyama A."/>
            <person name="Tsuchikane K."/>
            <person name="Yoshida I."/>
            <person name="Ohji S."/>
            <person name="Ichikawa N."/>
            <person name="Yamazoe A."/>
            <person name="Fujita N."/>
        </authorList>
    </citation>
    <scope>NUCLEOTIDE SEQUENCE [LARGE SCALE GENOMIC DNA]</scope>
    <source>
        <strain evidence="4 5">NBRC 100605</strain>
    </source>
</reference>
<sequence>MNTTDVTAPIAVVGATGQQGSATVNALLDRQVAVRALTRNVNSGAARALAERGVAVVAADLEAPESIRSAFEGAGAGFAMTTVTGPRGTESEISHGKAIGDAAQGAQLPFLVYSSVGGADRNTGIPHFESKRRVEEFLMGSVPVNFVRPTFFMENLLGMITRDGDQVLVRMPMPGDVPLQMISVRDIGKAAATLLAQRDPDAAPVEIAGEEVTGERIAQLVSDRLGAPTKFVQVPLDALGPNDDVKSMFRWFATPPSYRADFGRTRELVPVAEDLPRWLARHSDLG</sequence>
<keyword evidence="2" id="KW-0521">NADP</keyword>
<name>X0Q319_RHOWR</name>